<evidence type="ECO:0000256" key="4">
    <source>
        <dbReference type="ARBA" id="ARBA00022705"/>
    </source>
</evidence>
<sequence>MKQVVGAAIVRGGKVLATRRTTPPELAGRWELPGGKVEPGESPSDALEREIAEELDCTVEVTGWLSGTTRISDTHELRVATARLRGGGEPDPTEHDQVRWLGPDELGDVDWLEPDRPFLGEIEHVLRATPGTGLRVIVFEEDDAEAVAARLRAEGYDAWVVRERLAGEDDDEDHPWAVLSDAPEMLLELLVDEHDGWLDREEQTGPAGGSTARSPLELPTQPRRIKNLGSPHDR</sequence>
<organism evidence="13 14">
    <name type="scientific">Nocardioides lianchengensis</name>
    <dbReference type="NCBI Taxonomy" id="1045774"/>
    <lineage>
        <taxon>Bacteria</taxon>
        <taxon>Bacillati</taxon>
        <taxon>Actinomycetota</taxon>
        <taxon>Actinomycetes</taxon>
        <taxon>Propionibacteriales</taxon>
        <taxon>Nocardioidaceae</taxon>
        <taxon>Nocardioides</taxon>
    </lineage>
</organism>
<dbReference type="GO" id="GO:0044715">
    <property type="term" value="F:8-oxo-dGDP phosphatase activity"/>
    <property type="evidence" value="ECO:0007669"/>
    <property type="project" value="TreeGrafter"/>
</dbReference>
<accession>A0A1G6V062</accession>
<dbReference type="Proteomes" id="UP000199034">
    <property type="component" value="Unassembled WGS sequence"/>
</dbReference>
<evidence type="ECO:0000256" key="2">
    <source>
        <dbReference type="ARBA" id="ARBA00005582"/>
    </source>
</evidence>
<keyword evidence="5" id="KW-0479">Metal-binding</keyword>
<dbReference type="STRING" id="1045774.SAMN05421872_108130"/>
<keyword evidence="6" id="KW-0227">DNA damage</keyword>
<evidence type="ECO:0000256" key="5">
    <source>
        <dbReference type="ARBA" id="ARBA00022723"/>
    </source>
</evidence>
<keyword evidence="14" id="KW-1185">Reference proteome</keyword>
<protein>
    <recommendedName>
        <fullName evidence="11">8-oxo-dGTP diphosphatase</fullName>
        <ecNumber evidence="11">3.6.1.55</ecNumber>
    </recommendedName>
</protein>
<evidence type="ECO:0000256" key="9">
    <source>
        <dbReference type="ARBA" id="ARBA00023204"/>
    </source>
</evidence>
<evidence type="ECO:0000256" key="11">
    <source>
        <dbReference type="ARBA" id="ARBA00038905"/>
    </source>
</evidence>
<dbReference type="PANTHER" id="PTHR47707">
    <property type="entry name" value="8-OXO-DGTP DIPHOSPHATASE"/>
    <property type="match status" value="1"/>
</dbReference>
<comment type="cofactor">
    <cofactor evidence="1">
        <name>Mg(2+)</name>
        <dbReference type="ChEBI" id="CHEBI:18420"/>
    </cofactor>
</comment>
<comment type="similarity">
    <text evidence="2">Belongs to the Nudix hydrolase family.</text>
</comment>
<dbReference type="GO" id="GO:0035539">
    <property type="term" value="F:8-oxo-7,8-dihydrodeoxyguanosine triphosphate pyrophosphatase activity"/>
    <property type="evidence" value="ECO:0007669"/>
    <property type="project" value="UniProtKB-EC"/>
</dbReference>
<dbReference type="InterPro" id="IPR020476">
    <property type="entry name" value="Nudix_hydrolase"/>
</dbReference>
<gene>
    <name evidence="13" type="ORF">SAMN05421872_108130</name>
</gene>
<dbReference type="AlphaFoldDB" id="A0A1G6V062"/>
<dbReference type="RefSeq" id="WP_244509426.1">
    <property type="nucleotide sequence ID" value="NZ_FMZM01000008.1"/>
</dbReference>
<evidence type="ECO:0000256" key="3">
    <source>
        <dbReference type="ARBA" id="ARBA00022457"/>
    </source>
</evidence>
<keyword evidence="7" id="KW-0378">Hydrolase</keyword>
<dbReference type="SUPFAM" id="SSF55811">
    <property type="entry name" value="Nudix"/>
    <property type="match status" value="1"/>
</dbReference>
<keyword evidence="3" id="KW-0515">Mutator protein</keyword>
<evidence type="ECO:0000256" key="1">
    <source>
        <dbReference type="ARBA" id="ARBA00001946"/>
    </source>
</evidence>
<dbReference type="InterPro" id="IPR015797">
    <property type="entry name" value="NUDIX_hydrolase-like_dom_sf"/>
</dbReference>
<evidence type="ECO:0000256" key="8">
    <source>
        <dbReference type="ARBA" id="ARBA00022842"/>
    </source>
</evidence>
<dbReference type="InterPro" id="IPR047127">
    <property type="entry name" value="MutT-like"/>
</dbReference>
<feature type="domain" description="Nudix hydrolase" evidence="12">
    <location>
        <begin position="1"/>
        <end position="123"/>
    </location>
</feature>
<keyword evidence="8" id="KW-0460">Magnesium</keyword>
<dbReference type="PROSITE" id="PS51462">
    <property type="entry name" value="NUDIX"/>
    <property type="match status" value="1"/>
</dbReference>
<evidence type="ECO:0000259" key="12">
    <source>
        <dbReference type="PROSITE" id="PS51462"/>
    </source>
</evidence>
<dbReference type="CDD" id="cd03425">
    <property type="entry name" value="NUDIX_MutT_NudA_like"/>
    <property type="match status" value="1"/>
</dbReference>
<reference evidence="13 14" key="1">
    <citation type="submission" date="2016-10" db="EMBL/GenBank/DDBJ databases">
        <authorList>
            <person name="de Groot N.N."/>
        </authorList>
    </citation>
    <scope>NUCLEOTIDE SEQUENCE [LARGE SCALE GENOMIC DNA]</scope>
    <source>
        <strain evidence="13 14">CGMCC 4.6858</strain>
    </source>
</reference>
<evidence type="ECO:0000256" key="7">
    <source>
        <dbReference type="ARBA" id="ARBA00022801"/>
    </source>
</evidence>
<dbReference type="InterPro" id="IPR029068">
    <property type="entry name" value="Glyas_Bleomycin-R_OHBP_Dase"/>
</dbReference>
<evidence type="ECO:0000313" key="13">
    <source>
        <dbReference type="EMBL" id="SDD46326.1"/>
    </source>
</evidence>
<evidence type="ECO:0000256" key="6">
    <source>
        <dbReference type="ARBA" id="ARBA00022763"/>
    </source>
</evidence>
<dbReference type="GO" id="GO:0008413">
    <property type="term" value="F:8-oxo-7,8-dihydroguanosine triphosphate pyrophosphatase activity"/>
    <property type="evidence" value="ECO:0007669"/>
    <property type="project" value="TreeGrafter"/>
</dbReference>
<dbReference type="Pfam" id="PF00293">
    <property type="entry name" value="NUDIX"/>
    <property type="match status" value="1"/>
</dbReference>
<comment type="catalytic activity">
    <reaction evidence="10">
        <text>8-oxo-dGTP + H2O = 8-oxo-dGMP + diphosphate + H(+)</text>
        <dbReference type="Rhea" id="RHEA:31575"/>
        <dbReference type="ChEBI" id="CHEBI:15377"/>
        <dbReference type="ChEBI" id="CHEBI:15378"/>
        <dbReference type="ChEBI" id="CHEBI:33019"/>
        <dbReference type="ChEBI" id="CHEBI:63224"/>
        <dbReference type="ChEBI" id="CHEBI:77896"/>
        <dbReference type="EC" id="3.6.1.55"/>
    </reaction>
</comment>
<dbReference type="GO" id="GO:0044716">
    <property type="term" value="F:8-oxo-GDP phosphatase activity"/>
    <property type="evidence" value="ECO:0007669"/>
    <property type="project" value="TreeGrafter"/>
</dbReference>
<dbReference type="GO" id="GO:0046872">
    <property type="term" value="F:metal ion binding"/>
    <property type="evidence" value="ECO:0007669"/>
    <property type="project" value="UniProtKB-KW"/>
</dbReference>
<evidence type="ECO:0000256" key="10">
    <source>
        <dbReference type="ARBA" id="ARBA00035861"/>
    </source>
</evidence>
<dbReference type="Gene3D" id="3.90.79.10">
    <property type="entry name" value="Nucleoside Triphosphate Pyrophosphohydrolase"/>
    <property type="match status" value="1"/>
</dbReference>
<name>A0A1G6V062_9ACTN</name>
<dbReference type="PRINTS" id="PR00502">
    <property type="entry name" value="NUDIXFAMILY"/>
</dbReference>
<evidence type="ECO:0000313" key="14">
    <source>
        <dbReference type="Proteomes" id="UP000199034"/>
    </source>
</evidence>
<dbReference type="InterPro" id="IPR000086">
    <property type="entry name" value="NUDIX_hydrolase_dom"/>
</dbReference>
<dbReference type="PANTHER" id="PTHR47707:SF1">
    <property type="entry name" value="NUDIX HYDROLASE FAMILY PROTEIN"/>
    <property type="match status" value="1"/>
</dbReference>
<dbReference type="EC" id="3.6.1.55" evidence="11"/>
<dbReference type="GO" id="GO:0006260">
    <property type="term" value="P:DNA replication"/>
    <property type="evidence" value="ECO:0007669"/>
    <property type="project" value="UniProtKB-KW"/>
</dbReference>
<keyword evidence="4" id="KW-0235">DNA replication</keyword>
<dbReference type="SUPFAM" id="SSF54593">
    <property type="entry name" value="Glyoxalase/Bleomycin resistance protein/Dihydroxybiphenyl dioxygenase"/>
    <property type="match status" value="1"/>
</dbReference>
<dbReference type="EMBL" id="FMZM01000008">
    <property type="protein sequence ID" value="SDD46326.1"/>
    <property type="molecule type" value="Genomic_DNA"/>
</dbReference>
<dbReference type="GO" id="GO:0006281">
    <property type="term" value="P:DNA repair"/>
    <property type="evidence" value="ECO:0007669"/>
    <property type="project" value="UniProtKB-KW"/>
</dbReference>
<keyword evidence="9" id="KW-0234">DNA repair</keyword>
<proteinExistence type="inferred from homology"/>